<keyword evidence="2" id="KW-1185">Reference proteome</keyword>
<protein>
    <submittedName>
        <fullName evidence="3">Uncharacterized protein</fullName>
    </submittedName>
</protein>
<evidence type="ECO:0000256" key="1">
    <source>
        <dbReference type="SAM" id="MobiDB-lite"/>
    </source>
</evidence>
<accession>A0A915EJD3</accession>
<name>A0A915EJD3_9BILA</name>
<feature type="compositionally biased region" description="Basic residues" evidence="1">
    <location>
        <begin position="1"/>
        <end position="10"/>
    </location>
</feature>
<dbReference type="AlphaFoldDB" id="A0A915EJD3"/>
<feature type="compositionally biased region" description="Polar residues" evidence="1">
    <location>
        <begin position="420"/>
        <end position="429"/>
    </location>
</feature>
<feature type="compositionally biased region" description="Basic and acidic residues" evidence="1">
    <location>
        <begin position="454"/>
        <end position="472"/>
    </location>
</feature>
<feature type="compositionally biased region" description="Polar residues" evidence="1">
    <location>
        <begin position="11"/>
        <end position="25"/>
    </location>
</feature>
<proteinExistence type="predicted"/>
<feature type="region of interest" description="Disordered" evidence="1">
    <location>
        <begin position="420"/>
        <end position="472"/>
    </location>
</feature>
<sequence>MITLRRKKGNRLQQQLHQQNGHRNSMLVTGTKQNTKILQLSLSSDCFKGRDVRNLDSKDSLAIYSFLCSLLAFALREFSESGDKYGTLPCSNPSPNIVVLIECAGKQTRLLRLLLRACQSALAYQIRQCIVLEKETSTHFQLGHQIIGLDLLLDSYDFKTVVCSRSKLASKYGICQDGYYTEDSRPNNFHKQWQNIQQKYAEYASNNPSFIGVPITPVASLAKFMKKDNSIVIGLAEQDLDDVSVGKSSVSSKSPVEVLTLATTPPALKTQPLEQPLAMQEIVNWVNSVGEPLLNTLNGQLVDGRSSGVWMEIQLDDLLERTHSMVEKSVPLLEWANNLQTDSIDIEQMKKILQLAISTQSLLESFGGKVQAQQLKMANWNRFQQAVLQPSSDLIWLGQDCIRTGSGRIKLDQAGSSWIRPNQAGSDQARSGLDEAGSGLDQAGSGFQDQGSKIIRDPDLKSEYGSRIKDYP</sequence>
<evidence type="ECO:0000313" key="3">
    <source>
        <dbReference type="WBParaSite" id="jg6595"/>
    </source>
</evidence>
<organism evidence="2 3">
    <name type="scientific">Ditylenchus dipsaci</name>
    <dbReference type="NCBI Taxonomy" id="166011"/>
    <lineage>
        <taxon>Eukaryota</taxon>
        <taxon>Metazoa</taxon>
        <taxon>Ecdysozoa</taxon>
        <taxon>Nematoda</taxon>
        <taxon>Chromadorea</taxon>
        <taxon>Rhabditida</taxon>
        <taxon>Tylenchina</taxon>
        <taxon>Tylenchomorpha</taxon>
        <taxon>Sphaerularioidea</taxon>
        <taxon>Anguinidae</taxon>
        <taxon>Anguininae</taxon>
        <taxon>Ditylenchus</taxon>
    </lineage>
</organism>
<dbReference type="WBParaSite" id="jg6595">
    <property type="protein sequence ID" value="jg6595"/>
    <property type="gene ID" value="jg6595"/>
</dbReference>
<feature type="region of interest" description="Disordered" evidence="1">
    <location>
        <begin position="1"/>
        <end position="25"/>
    </location>
</feature>
<dbReference type="Proteomes" id="UP000887574">
    <property type="component" value="Unplaced"/>
</dbReference>
<reference evidence="3" key="1">
    <citation type="submission" date="2022-11" db="UniProtKB">
        <authorList>
            <consortium name="WormBaseParasite"/>
        </authorList>
    </citation>
    <scope>IDENTIFICATION</scope>
</reference>
<evidence type="ECO:0000313" key="2">
    <source>
        <dbReference type="Proteomes" id="UP000887574"/>
    </source>
</evidence>